<dbReference type="Gene3D" id="3.90.190.20">
    <property type="entry name" value="Mur ligase, C-terminal domain"/>
    <property type="match status" value="1"/>
</dbReference>
<dbReference type="GO" id="GO:0046872">
    <property type="term" value="F:metal ion binding"/>
    <property type="evidence" value="ECO:0007669"/>
    <property type="project" value="UniProtKB-KW"/>
</dbReference>
<dbReference type="InterPro" id="IPR036615">
    <property type="entry name" value="Mur_ligase_C_dom_sf"/>
</dbReference>
<dbReference type="SUPFAM" id="SSF53623">
    <property type="entry name" value="MurD-like peptide ligases, catalytic domain"/>
    <property type="match status" value="1"/>
</dbReference>
<dbReference type="Proteomes" id="UP000516160">
    <property type="component" value="Chromosome"/>
</dbReference>
<gene>
    <name evidence="7" type="ORF">HYG86_02965</name>
</gene>
<comment type="similarity">
    <text evidence="1">Belongs to the folylpolyglutamate synthase family.</text>
</comment>
<dbReference type="InterPro" id="IPR036565">
    <property type="entry name" value="Mur-like_cat_sf"/>
</dbReference>
<dbReference type="EMBL" id="CP058559">
    <property type="protein sequence ID" value="QNO13795.1"/>
    <property type="molecule type" value="Genomic_DNA"/>
</dbReference>
<dbReference type="KEGG" id="acae:HYG86_02965"/>
<evidence type="ECO:0000256" key="3">
    <source>
        <dbReference type="ARBA" id="ARBA00022723"/>
    </source>
</evidence>
<dbReference type="GO" id="GO:0008841">
    <property type="term" value="F:dihydrofolate synthase activity"/>
    <property type="evidence" value="ECO:0007669"/>
    <property type="project" value="TreeGrafter"/>
</dbReference>
<accession>A0A7G9W533</accession>
<dbReference type="GO" id="GO:0004326">
    <property type="term" value="F:tetrahydrofolylpolyglutamate synthase activity"/>
    <property type="evidence" value="ECO:0007669"/>
    <property type="project" value="InterPro"/>
</dbReference>
<evidence type="ECO:0000313" key="7">
    <source>
        <dbReference type="EMBL" id="QNO13795.1"/>
    </source>
</evidence>
<dbReference type="Gene3D" id="3.40.1190.10">
    <property type="entry name" value="Mur-like, catalytic domain"/>
    <property type="match status" value="1"/>
</dbReference>
<evidence type="ECO:0000256" key="5">
    <source>
        <dbReference type="ARBA" id="ARBA00022840"/>
    </source>
</evidence>
<evidence type="ECO:0000256" key="1">
    <source>
        <dbReference type="ARBA" id="ARBA00008276"/>
    </source>
</evidence>
<dbReference type="GO" id="GO:0005737">
    <property type="term" value="C:cytoplasm"/>
    <property type="evidence" value="ECO:0007669"/>
    <property type="project" value="TreeGrafter"/>
</dbReference>
<dbReference type="AlphaFoldDB" id="A0A7G9W533"/>
<keyword evidence="3" id="KW-0479">Metal-binding</keyword>
<evidence type="ECO:0000256" key="4">
    <source>
        <dbReference type="ARBA" id="ARBA00022741"/>
    </source>
</evidence>
<dbReference type="RefSeq" id="WP_213167460.1">
    <property type="nucleotide sequence ID" value="NZ_CP058559.1"/>
</dbReference>
<protein>
    <recommendedName>
        <fullName evidence="9">Dihydrofolate synthase / folylpolyglutamate synthase</fullName>
    </recommendedName>
</protein>
<keyword evidence="5" id="KW-0067">ATP-binding</keyword>
<reference evidence="7 8" key="1">
    <citation type="submission" date="2020-07" db="EMBL/GenBank/DDBJ databases">
        <title>Alkalicella. sp. LB2 genome.</title>
        <authorList>
            <person name="Postec A."/>
            <person name="Quemeneur M."/>
        </authorList>
    </citation>
    <scope>NUCLEOTIDE SEQUENCE [LARGE SCALE GENOMIC DNA]</scope>
    <source>
        <strain evidence="7 8">LB2</strain>
    </source>
</reference>
<name>A0A7G9W533_ALKCA</name>
<dbReference type="InterPro" id="IPR001645">
    <property type="entry name" value="Folylpolyglutamate_synth"/>
</dbReference>
<evidence type="ECO:0000313" key="8">
    <source>
        <dbReference type="Proteomes" id="UP000516160"/>
    </source>
</evidence>
<keyword evidence="8" id="KW-1185">Reference proteome</keyword>
<keyword evidence="4" id="KW-0547">Nucleotide-binding</keyword>
<keyword evidence="6" id="KW-0460">Magnesium</keyword>
<proteinExistence type="inferred from homology"/>
<evidence type="ECO:0000256" key="2">
    <source>
        <dbReference type="ARBA" id="ARBA00022598"/>
    </source>
</evidence>
<dbReference type="PANTHER" id="PTHR11136:SF0">
    <property type="entry name" value="DIHYDROFOLATE SYNTHETASE-RELATED"/>
    <property type="match status" value="1"/>
</dbReference>
<evidence type="ECO:0000256" key="6">
    <source>
        <dbReference type="ARBA" id="ARBA00022842"/>
    </source>
</evidence>
<dbReference type="NCBIfam" id="TIGR01499">
    <property type="entry name" value="folC"/>
    <property type="match status" value="1"/>
</dbReference>
<organism evidence="7 8">
    <name type="scientific">Alkalicella caledoniensis</name>
    <dbReference type="NCBI Taxonomy" id="2731377"/>
    <lineage>
        <taxon>Bacteria</taxon>
        <taxon>Bacillati</taxon>
        <taxon>Bacillota</taxon>
        <taxon>Clostridia</taxon>
        <taxon>Eubacteriales</taxon>
        <taxon>Proteinivoracaceae</taxon>
        <taxon>Alkalicella</taxon>
    </lineage>
</organism>
<dbReference type="GO" id="GO:0005524">
    <property type="term" value="F:ATP binding"/>
    <property type="evidence" value="ECO:0007669"/>
    <property type="project" value="UniProtKB-KW"/>
</dbReference>
<evidence type="ECO:0008006" key="9">
    <source>
        <dbReference type="Google" id="ProtNLM"/>
    </source>
</evidence>
<dbReference type="SUPFAM" id="SSF53244">
    <property type="entry name" value="MurD-like peptide ligases, peptide-binding domain"/>
    <property type="match status" value="1"/>
</dbReference>
<keyword evidence="2" id="KW-0436">Ligase</keyword>
<dbReference type="PANTHER" id="PTHR11136">
    <property type="entry name" value="FOLYLPOLYGLUTAMATE SYNTHASE-RELATED"/>
    <property type="match status" value="1"/>
</dbReference>
<sequence length="443" mass="50048">MNIKEAIDYVYSYWNTFGKNVPFDMHDKEFRDPDLTRRLIEDYGVKIDRDKNILVVGSKGKGTTATLLAEILTTHGYKVGLFTSPHLERFTERIKIDGLEIPESTMAQYIQGLIPHGENVTKEIVPPYYLGPNGIFLAAALKYFQDNKTDFNVLESGRGGRYDDVYKLGNNVILTPIVLEHKYRLGTTLPEVVQTKHSIIDLDTKHVVVSKQSESVEKTLSELEYDHVKYFYYNQDHFLYEHRINEGQSIFNINIHGEKYKARVPNLVEYIGLNLSSALSMAKIILGEIQQSKLESLSKTTFSGRCEILSTSPLVVLDGMICGESAKLVLDSLPKTDNGGRKVAILAIPSDKDYMGVIKVLITGFDHIIFTRSIGAQYPFPTDLPQIVSNYNNEFSFTNSLDEAIEIAKEGELELVGVFGTQSLIGEARRKRKNIQKTFDKIK</sequence>